<sequence length="53" mass="6292">MGNYADQNQLDQQQAHYKNQIDPQYILNNLLKAVDLDIIEHYNNNNNNIIYNN</sequence>
<protein>
    <submittedName>
        <fullName evidence="1">Uncharacterized protein</fullName>
    </submittedName>
</protein>
<evidence type="ECO:0000313" key="1">
    <source>
        <dbReference type="EMBL" id="EGC28745.1"/>
    </source>
</evidence>
<dbReference type="InParanoid" id="F1A4Y2"/>
<dbReference type="EMBL" id="GL871552">
    <property type="protein sequence ID" value="EGC28745.1"/>
    <property type="molecule type" value="Genomic_DNA"/>
</dbReference>
<organism evidence="1 2">
    <name type="scientific">Dictyostelium purpureum</name>
    <name type="common">Slime mold</name>
    <dbReference type="NCBI Taxonomy" id="5786"/>
    <lineage>
        <taxon>Eukaryota</taxon>
        <taxon>Amoebozoa</taxon>
        <taxon>Evosea</taxon>
        <taxon>Eumycetozoa</taxon>
        <taxon>Dictyostelia</taxon>
        <taxon>Dictyosteliales</taxon>
        <taxon>Dictyosteliaceae</taxon>
        <taxon>Dictyostelium</taxon>
    </lineage>
</organism>
<accession>F1A4Y2</accession>
<keyword evidence="2" id="KW-1185">Reference proteome</keyword>
<name>F1A4Y2_DICPU</name>
<proteinExistence type="predicted"/>
<dbReference type="VEuPathDB" id="AmoebaDB:DICPUDRAFT_159765"/>
<dbReference type="Proteomes" id="UP000001064">
    <property type="component" value="Unassembled WGS sequence"/>
</dbReference>
<dbReference type="AlphaFoldDB" id="F1A4Y2"/>
<dbReference type="GeneID" id="10507259"/>
<gene>
    <name evidence="1" type="ORF">DICPUDRAFT_159765</name>
</gene>
<evidence type="ECO:0000313" key="2">
    <source>
        <dbReference type="Proteomes" id="UP000001064"/>
    </source>
</evidence>
<dbReference type="RefSeq" id="XP_003294724.1">
    <property type="nucleotide sequence ID" value="XM_003294676.1"/>
</dbReference>
<reference evidence="2" key="1">
    <citation type="journal article" date="2011" name="Genome Biol.">
        <title>Comparative genomics of the social amoebae Dictyostelium discoideum and Dictyostelium purpureum.</title>
        <authorList>
            <consortium name="US DOE Joint Genome Institute (JGI-PGF)"/>
            <person name="Sucgang R."/>
            <person name="Kuo A."/>
            <person name="Tian X."/>
            <person name="Salerno W."/>
            <person name="Parikh A."/>
            <person name="Feasley C.L."/>
            <person name="Dalin E."/>
            <person name="Tu H."/>
            <person name="Huang E."/>
            <person name="Barry K."/>
            <person name="Lindquist E."/>
            <person name="Shapiro H."/>
            <person name="Bruce D."/>
            <person name="Schmutz J."/>
            <person name="Salamov A."/>
            <person name="Fey P."/>
            <person name="Gaudet P."/>
            <person name="Anjard C."/>
            <person name="Babu M.M."/>
            <person name="Basu S."/>
            <person name="Bushmanova Y."/>
            <person name="van der Wel H."/>
            <person name="Katoh-Kurasawa M."/>
            <person name="Dinh C."/>
            <person name="Coutinho P.M."/>
            <person name="Saito T."/>
            <person name="Elias M."/>
            <person name="Schaap P."/>
            <person name="Kay R.R."/>
            <person name="Henrissat B."/>
            <person name="Eichinger L."/>
            <person name="Rivero F."/>
            <person name="Putnam N.H."/>
            <person name="West C.M."/>
            <person name="Loomis W.F."/>
            <person name="Chisholm R.L."/>
            <person name="Shaulsky G."/>
            <person name="Strassmann J.E."/>
            <person name="Queller D.C."/>
            <person name="Kuspa A."/>
            <person name="Grigoriev I.V."/>
        </authorList>
    </citation>
    <scope>NUCLEOTIDE SEQUENCE [LARGE SCALE GENOMIC DNA]</scope>
    <source>
        <strain evidence="2">QSDP1</strain>
    </source>
</reference>
<dbReference type="KEGG" id="dpp:DICPUDRAFT_159765"/>